<evidence type="ECO:0000313" key="1">
    <source>
        <dbReference type="EMBL" id="CAD9984333.1"/>
    </source>
</evidence>
<organism evidence="1">
    <name type="scientific">Entomoneis paludosa</name>
    <dbReference type="NCBI Taxonomy" id="265537"/>
    <lineage>
        <taxon>Eukaryota</taxon>
        <taxon>Sar</taxon>
        <taxon>Stramenopiles</taxon>
        <taxon>Ochrophyta</taxon>
        <taxon>Bacillariophyta</taxon>
        <taxon>Bacillariophyceae</taxon>
        <taxon>Bacillariophycidae</taxon>
        <taxon>Entomoneidaceae</taxon>
        <taxon>Entomoneis</taxon>
    </lineage>
</organism>
<dbReference type="AlphaFoldDB" id="A0A7S2YM68"/>
<sequence>MYSSIVSMNQKAVGILHDTRDCSMAGNLLRQGISKLEQILYEGNDEECWDQAEDFSSTTLSVGPLVPVSAPSIRACDMGSFVLYANAMTVAETPSNVPEDDCMEPREDCGNLLYSVLFYNLGLCLHLQGLSTGVGSFFQQAAEAYDTAHGTLGALERNPFVSLLELSLLNNGGHIHYHFFDRKELHTCLGLMRRALSDVDRECAWRGNLPQEFSPFTMNLFLNANNYARPAPVA</sequence>
<name>A0A7S2YM68_9STRA</name>
<dbReference type="EMBL" id="HBHT01032142">
    <property type="protein sequence ID" value="CAD9984333.1"/>
    <property type="molecule type" value="Transcribed_RNA"/>
</dbReference>
<gene>
    <name evidence="1" type="ORF">APAL1065_LOCUS21600</name>
</gene>
<accession>A0A7S2YM68</accession>
<reference evidence="1" key="1">
    <citation type="submission" date="2021-01" db="EMBL/GenBank/DDBJ databases">
        <authorList>
            <person name="Corre E."/>
            <person name="Pelletier E."/>
            <person name="Niang G."/>
            <person name="Scheremetjew M."/>
            <person name="Finn R."/>
            <person name="Kale V."/>
            <person name="Holt S."/>
            <person name="Cochrane G."/>
            <person name="Meng A."/>
            <person name="Brown T."/>
            <person name="Cohen L."/>
        </authorList>
    </citation>
    <scope>NUCLEOTIDE SEQUENCE</scope>
    <source>
        <strain evidence="1">CCMP125</strain>
    </source>
</reference>
<proteinExistence type="predicted"/>
<protein>
    <submittedName>
        <fullName evidence="1">Uncharacterized protein</fullName>
    </submittedName>
</protein>